<sequence length="150" mass="16788">MGDLGLNRLRSIGAAMVGNDWRICSPGRGRISPFSTEVFFDLDFEGLFKSRSGSLCFPKDGNFDADRDLRSFVGNTDEAQPRLSSTQALEAALTRRDRTYVTSNFDSIFKHLIRVALKEFNTVLSIAIDQELPLTNKCYDTTCNFSTVTK</sequence>
<dbReference type="EMBL" id="JXTB01000223">
    <property type="protein sequence ID" value="PON52212.1"/>
    <property type="molecule type" value="Genomic_DNA"/>
</dbReference>
<name>A0A2P5BTT2_PARAD</name>
<dbReference type="OrthoDB" id="10281427at2759"/>
<keyword evidence="2" id="KW-1185">Reference proteome</keyword>
<dbReference type="AlphaFoldDB" id="A0A2P5BTT2"/>
<gene>
    <name evidence="1" type="ORF">PanWU01x14_210540</name>
</gene>
<evidence type="ECO:0000313" key="1">
    <source>
        <dbReference type="EMBL" id="PON52212.1"/>
    </source>
</evidence>
<comment type="caution">
    <text evidence="1">The sequence shown here is derived from an EMBL/GenBank/DDBJ whole genome shotgun (WGS) entry which is preliminary data.</text>
</comment>
<protein>
    <submittedName>
        <fullName evidence="1">Uncharacterized protein</fullName>
    </submittedName>
</protein>
<proteinExistence type="predicted"/>
<reference evidence="2" key="1">
    <citation type="submission" date="2016-06" db="EMBL/GenBank/DDBJ databases">
        <title>Parallel loss of symbiosis genes in relatives of nitrogen-fixing non-legume Parasponia.</title>
        <authorList>
            <person name="Van Velzen R."/>
            <person name="Holmer R."/>
            <person name="Bu F."/>
            <person name="Rutten L."/>
            <person name="Van Zeijl A."/>
            <person name="Liu W."/>
            <person name="Santuari L."/>
            <person name="Cao Q."/>
            <person name="Sharma T."/>
            <person name="Shen D."/>
            <person name="Roswanjaya Y."/>
            <person name="Wardhani T."/>
            <person name="Kalhor M.S."/>
            <person name="Jansen J."/>
            <person name="Van den Hoogen J."/>
            <person name="Gungor B."/>
            <person name="Hartog M."/>
            <person name="Hontelez J."/>
            <person name="Verver J."/>
            <person name="Yang W.-C."/>
            <person name="Schijlen E."/>
            <person name="Repin R."/>
            <person name="Schilthuizen M."/>
            <person name="Schranz E."/>
            <person name="Heidstra R."/>
            <person name="Miyata K."/>
            <person name="Fedorova E."/>
            <person name="Kohlen W."/>
            <person name="Bisseling T."/>
            <person name="Smit S."/>
            <person name="Geurts R."/>
        </authorList>
    </citation>
    <scope>NUCLEOTIDE SEQUENCE [LARGE SCALE GENOMIC DNA]</scope>
    <source>
        <strain evidence="2">cv. WU1-14</strain>
    </source>
</reference>
<organism evidence="1 2">
    <name type="scientific">Parasponia andersonii</name>
    <name type="common">Sponia andersonii</name>
    <dbReference type="NCBI Taxonomy" id="3476"/>
    <lineage>
        <taxon>Eukaryota</taxon>
        <taxon>Viridiplantae</taxon>
        <taxon>Streptophyta</taxon>
        <taxon>Embryophyta</taxon>
        <taxon>Tracheophyta</taxon>
        <taxon>Spermatophyta</taxon>
        <taxon>Magnoliopsida</taxon>
        <taxon>eudicotyledons</taxon>
        <taxon>Gunneridae</taxon>
        <taxon>Pentapetalae</taxon>
        <taxon>rosids</taxon>
        <taxon>fabids</taxon>
        <taxon>Rosales</taxon>
        <taxon>Cannabaceae</taxon>
        <taxon>Parasponia</taxon>
    </lineage>
</organism>
<dbReference type="Proteomes" id="UP000237105">
    <property type="component" value="Unassembled WGS sequence"/>
</dbReference>
<evidence type="ECO:0000313" key="2">
    <source>
        <dbReference type="Proteomes" id="UP000237105"/>
    </source>
</evidence>
<accession>A0A2P5BTT2</accession>
<feature type="non-terminal residue" evidence="1">
    <location>
        <position position="150"/>
    </location>
</feature>